<organism evidence="13 14">
    <name type="scientific">Helobdella robusta</name>
    <name type="common">Californian leech</name>
    <dbReference type="NCBI Taxonomy" id="6412"/>
    <lineage>
        <taxon>Eukaryota</taxon>
        <taxon>Metazoa</taxon>
        <taxon>Spiralia</taxon>
        <taxon>Lophotrochozoa</taxon>
        <taxon>Annelida</taxon>
        <taxon>Clitellata</taxon>
        <taxon>Hirudinea</taxon>
        <taxon>Rhynchobdellida</taxon>
        <taxon>Glossiphoniidae</taxon>
        <taxon>Helobdella</taxon>
    </lineage>
</organism>
<dbReference type="HOGENOM" id="CLU_000288_7_40_1"/>
<dbReference type="CTD" id="20206643"/>
<evidence type="ECO:0000259" key="11">
    <source>
        <dbReference type="PROSITE" id="PS50011"/>
    </source>
</evidence>
<dbReference type="SUPFAM" id="SSF56112">
    <property type="entry name" value="Protein kinase-like (PK-like)"/>
    <property type="match status" value="1"/>
</dbReference>
<dbReference type="InterPro" id="IPR017441">
    <property type="entry name" value="Protein_kinase_ATP_BS"/>
</dbReference>
<dbReference type="GO" id="GO:0005886">
    <property type="term" value="C:plasma membrane"/>
    <property type="evidence" value="ECO:0000318"/>
    <property type="project" value="GO_Central"/>
</dbReference>
<feature type="binding site" evidence="8">
    <location>
        <position position="134"/>
    </location>
    <ligand>
        <name>ATP</name>
        <dbReference type="ChEBI" id="CHEBI:30616"/>
    </ligand>
</feature>
<dbReference type="OrthoDB" id="98077at2759"/>
<reference evidence="14" key="1">
    <citation type="submission" date="2012-12" db="EMBL/GenBank/DDBJ databases">
        <authorList>
            <person name="Hellsten U."/>
            <person name="Grimwood J."/>
            <person name="Chapman J.A."/>
            <person name="Shapiro H."/>
            <person name="Aerts A."/>
            <person name="Otillar R.P."/>
            <person name="Terry A.Y."/>
            <person name="Boore J.L."/>
            <person name="Simakov O."/>
            <person name="Marletaz F."/>
            <person name="Cho S.-J."/>
            <person name="Edsinger-Gonzales E."/>
            <person name="Havlak P."/>
            <person name="Kuo D.-H."/>
            <person name="Larsson T."/>
            <person name="Lv J."/>
            <person name="Arendt D."/>
            <person name="Savage R."/>
            <person name="Osoegawa K."/>
            <person name="de Jong P."/>
            <person name="Lindberg D.R."/>
            <person name="Seaver E.C."/>
            <person name="Weisblat D.A."/>
            <person name="Putnam N.H."/>
            <person name="Grigoriev I.V."/>
            <person name="Rokhsar D.S."/>
        </authorList>
    </citation>
    <scope>NUCLEOTIDE SEQUENCE</scope>
</reference>
<dbReference type="Gene3D" id="1.10.510.10">
    <property type="entry name" value="Transferase(Phosphotransferase) domain 1"/>
    <property type="match status" value="1"/>
</dbReference>
<gene>
    <name evidence="13" type="primary">20206643</name>
    <name evidence="12" type="ORF">HELRODRAFT_178148</name>
</gene>
<feature type="binding site" evidence="9">
    <location>
        <position position="135"/>
    </location>
    <ligand>
        <name>Mg(2+)</name>
        <dbReference type="ChEBI" id="CHEBI:18420"/>
    </ligand>
</feature>
<evidence type="ECO:0000256" key="9">
    <source>
        <dbReference type="PIRSR" id="PIRSR000615-3"/>
    </source>
</evidence>
<accession>T1FCU4</accession>
<dbReference type="InParanoid" id="T1FCU4"/>
<dbReference type="AlphaFoldDB" id="T1FCU4"/>
<dbReference type="InterPro" id="IPR000719">
    <property type="entry name" value="Prot_kinase_dom"/>
</dbReference>
<reference evidence="13" key="3">
    <citation type="submission" date="2015-06" db="UniProtKB">
        <authorList>
            <consortium name="EnsemblMetazoa"/>
        </authorList>
    </citation>
    <scope>IDENTIFICATION</scope>
</reference>
<evidence type="ECO:0000256" key="10">
    <source>
        <dbReference type="PROSITE-ProRule" id="PRU10141"/>
    </source>
</evidence>
<sequence>MLGILGCGQYGDVYEGYWVPYRMKVAVKTLKHDYLQEETASAEDFVKEVGIMKRMKHPNLLQLIDPIILGVCSKEPPMYIVTEFMVNGNLLDYLRSTPRDDLEPTTLLYMATQIASAMMYLESKNSIHRDLAARNCLVGENHLVKVADFGLARLVREETYTAQIGSKFPIKWTAPEGLAYSQFSTKSDVWAFGVLLYELVTHGEPPYPDVSIADVYSFLETGQRMDCPRNCPQNVYQLMRKCWQWEAEKRPTFKEIHSMLDNLTQPCDINSGCEDVGVMRVHLVRVNLQVTQKRNPRPQMH</sequence>
<keyword evidence="3 8" id="KW-0547">Nucleotide-binding</keyword>
<feature type="active site" description="Proton acceptor" evidence="7">
    <location>
        <position position="130"/>
    </location>
</feature>
<keyword evidence="1" id="KW-0597">Phosphoprotein</keyword>
<dbReference type="eggNOG" id="KOG4278">
    <property type="taxonomic scope" value="Eukaryota"/>
</dbReference>
<dbReference type="GO" id="GO:0046872">
    <property type="term" value="F:metal ion binding"/>
    <property type="evidence" value="ECO:0007669"/>
    <property type="project" value="UniProtKB-KW"/>
</dbReference>
<dbReference type="PIRSF" id="PIRSF000615">
    <property type="entry name" value="TyrPK_CSF1-R"/>
    <property type="match status" value="1"/>
</dbReference>
<dbReference type="OMA" id="WHWSAND"/>
<evidence type="ECO:0000256" key="5">
    <source>
        <dbReference type="ARBA" id="ARBA00022840"/>
    </source>
</evidence>
<evidence type="ECO:0000313" key="13">
    <source>
        <dbReference type="EnsemblMetazoa" id="HelroP178148"/>
    </source>
</evidence>
<evidence type="ECO:0000256" key="2">
    <source>
        <dbReference type="ARBA" id="ARBA00022679"/>
    </source>
</evidence>
<dbReference type="Proteomes" id="UP000015101">
    <property type="component" value="Unassembled WGS sequence"/>
</dbReference>
<evidence type="ECO:0000256" key="3">
    <source>
        <dbReference type="ARBA" id="ARBA00022741"/>
    </source>
</evidence>
<feature type="binding site" evidence="9">
    <location>
        <position position="148"/>
    </location>
    <ligand>
        <name>Mg(2+)</name>
        <dbReference type="ChEBI" id="CHEBI:18420"/>
    </ligand>
</feature>
<dbReference type="InterPro" id="IPR001245">
    <property type="entry name" value="Ser-Thr/Tyr_kinase_cat_dom"/>
</dbReference>
<dbReference type="InterPro" id="IPR011009">
    <property type="entry name" value="Kinase-like_dom_sf"/>
</dbReference>
<dbReference type="GeneID" id="20206643"/>
<feature type="domain" description="Protein kinase" evidence="11">
    <location>
        <begin position="1"/>
        <end position="260"/>
    </location>
</feature>
<dbReference type="InterPro" id="IPR020635">
    <property type="entry name" value="Tyr_kinase_cat_dom"/>
</dbReference>
<dbReference type="EMBL" id="AMQM01006310">
    <property type="status" value="NOT_ANNOTATED_CDS"/>
    <property type="molecule type" value="Genomic_DNA"/>
</dbReference>
<evidence type="ECO:0000313" key="12">
    <source>
        <dbReference type="EMBL" id="ESN97361.1"/>
    </source>
</evidence>
<feature type="binding site" evidence="10">
    <location>
        <position position="28"/>
    </location>
    <ligand>
        <name>ATP</name>
        <dbReference type="ChEBI" id="CHEBI:30616"/>
    </ligand>
</feature>
<dbReference type="STRING" id="6412.T1FCU4"/>
<keyword evidence="5 8" id="KW-0067">ATP-binding</keyword>
<keyword evidence="4" id="KW-0418">Kinase</keyword>
<evidence type="ECO:0000256" key="7">
    <source>
        <dbReference type="PIRSR" id="PIRSR000615-1"/>
    </source>
</evidence>
<dbReference type="PRINTS" id="PR00109">
    <property type="entry name" value="TYRKINASE"/>
</dbReference>
<evidence type="ECO:0000256" key="8">
    <source>
        <dbReference type="PIRSR" id="PIRSR000615-2"/>
    </source>
</evidence>
<reference evidence="12 14" key="2">
    <citation type="journal article" date="2013" name="Nature">
        <title>Insights into bilaterian evolution from three spiralian genomes.</title>
        <authorList>
            <person name="Simakov O."/>
            <person name="Marletaz F."/>
            <person name="Cho S.J."/>
            <person name="Edsinger-Gonzales E."/>
            <person name="Havlak P."/>
            <person name="Hellsten U."/>
            <person name="Kuo D.H."/>
            <person name="Larsson T."/>
            <person name="Lv J."/>
            <person name="Arendt D."/>
            <person name="Savage R."/>
            <person name="Osoegawa K."/>
            <person name="de Jong P."/>
            <person name="Grimwood J."/>
            <person name="Chapman J.A."/>
            <person name="Shapiro H."/>
            <person name="Aerts A."/>
            <person name="Otillar R.P."/>
            <person name="Terry A.Y."/>
            <person name="Boore J.L."/>
            <person name="Grigoriev I.V."/>
            <person name="Lindberg D.R."/>
            <person name="Seaver E.C."/>
            <person name="Weisblat D.A."/>
            <person name="Putnam N.H."/>
            <person name="Rokhsar D.S."/>
        </authorList>
    </citation>
    <scope>NUCLEOTIDE SEQUENCE</scope>
</reference>
<keyword evidence="2" id="KW-0808">Transferase</keyword>
<dbReference type="EnsemblMetazoa" id="HelroT178148">
    <property type="protein sequence ID" value="HelroP178148"/>
    <property type="gene ID" value="HelroG178148"/>
</dbReference>
<dbReference type="PROSITE" id="PS00107">
    <property type="entry name" value="PROTEIN_KINASE_ATP"/>
    <property type="match status" value="1"/>
</dbReference>
<dbReference type="RefSeq" id="XP_009024536.1">
    <property type="nucleotide sequence ID" value="XM_009026288.1"/>
</dbReference>
<evidence type="ECO:0000256" key="4">
    <source>
        <dbReference type="ARBA" id="ARBA00022777"/>
    </source>
</evidence>
<proteinExistence type="predicted"/>
<name>T1FCU4_HELRO</name>
<evidence type="ECO:0000256" key="1">
    <source>
        <dbReference type="ARBA" id="ARBA00022553"/>
    </source>
</evidence>
<dbReference type="SMART" id="SM00219">
    <property type="entry name" value="TyrKc"/>
    <property type="match status" value="1"/>
</dbReference>
<dbReference type="Pfam" id="PF07714">
    <property type="entry name" value="PK_Tyr_Ser-Thr"/>
    <property type="match status" value="1"/>
</dbReference>
<dbReference type="KEGG" id="hro:HELRODRAFT_178148"/>
<evidence type="ECO:0000256" key="6">
    <source>
        <dbReference type="ARBA" id="ARBA00023137"/>
    </source>
</evidence>
<keyword evidence="6" id="KW-0829">Tyrosine-protein kinase</keyword>
<dbReference type="GO" id="GO:0004713">
    <property type="term" value="F:protein tyrosine kinase activity"/>
    <property type="evidence" value="ECO:0000318"/>
    <property type="project" value="GO_Central"/>
</dbReference>
<dbReference type="GO" id="GO:0005524">
    <property type="term" value="F:ATP binding"/>
    <property type="evidence" value="ECO:0007669"/>
    <property type="project" value="UniProtKB-UniRule"/>
</dbReference>
<protein>
    <recommendedName>
        <fullName evidence="11">Protein kinase domain-containing protein</fullName>
    </recommendedName>
</protein>
<dbReference type="PANTHER" id="PTHR24418">
    <property type="entry name" value="TYROSINE-PROTEIN KINASE"/>
    <property type="match status" value="1"/>
</dbReference>
<dbReference type="FunFam" id="1.10.510.10:FF:000554">
    <property type="entry name" value="Predicted protein"/>
    <property type="match status" value="1"/>
</dbReference>
<dbReference type="EMBL" id="KB097379">
    <property type="protein sequence ID" value="ESN97361.1"/>
    <property type="molecule type" value="Genomic_DNA"/>
</dbReference>
<keyword evidence="14" id="KW-1185">Reference proteome</keyword>
<dbReference type="PROSITE" id="PS50011">
    <property type="entry name" value="PROTEIN_KINASE_DOM"/>
    <property type="match status" value="1"/>
</dbReference>
<evidence type="ECO:0000313" key="14">
    <source>
        <dbReference type="Proteomes" id="UP000015101"/>
    </source>
</evidence>
<dbReference type="InterPro" id="IPR050198">
    <property type="entry name" value="Non-receptor_tyrosine_kinases"/>
</dbReference>
<keyword evidence="9" id="KW-0460">Magnesium</keyword>
<keyword evidence="9" id="KW-0479">Metal-binding</keyword>